<dbReference type="InterPro" id="IPR032774">
    <property type="entry name" value="WG_beta_rep"/>
</dbReference>
<dbReference type="InterPro" id="IPR011990">
    <property type="entry name" value="TPR-like_helical_dom_sf"/>
</dbReference>
<dbReference type="PANTHER" id="PTHR37841:SF1">
    <property type="entry name" value="DUF3298 DOMAIN-CONTAINING PROTEIN"/>
    <property type="match status" value="1"/>
</dbReference>
<dbReference type="PANTHER" id="PTHR37841">
    <property type="entry name" value="GLR2918 PROTEIN"/>
    <property type="match status" value="1"/>
</dbReference>
<keyword evidence="3" id="KW-1185">Reference proteome</keyword>
<dbReference type="Gene3D" id="3.90.640.20">
    <property type="entry name" value="Heat-shock cognate protein, ATPase"/>
    <property type="match status" value="1"/>
</dbReference>
<evidence type="ECO:0000313" key="3">
    <source>
        <dbReference type="Proteomes" id="UP000641588"/>
    </source>
</evidence>
<reference evidence="2" key="1">
    <citation type="submission" date="2019-10" db="EMBL/GenBank/DDBJ databases">
        <title>Description of Paenibacillus glebae sp. nov.</title>
        <authorList>
            <person name="Carlier A."/>
            <person name="Qi S."/>
        </authorList>
    </citation>
    <scope>NUCLEOTIDE SEQUENCE</scope>
    <source>
        <strain evidence="2">LMG 31456</strain>
    </source>
</reference>
<evidence type="ECO:0000259" key="1">
    <source>
        <dbReference type="Pfam" id="PF11738"/>
    </source>
</evidence>
<dbReference type="Proteomes" id="UP000641588">
    <property type="component" value="Unassembled WGS sequence"/>
</dbReference>
<comment type="caution">
    <text evidence="2">The sequence shown here is derived from an EMBL/GenBank/DDBJ whole genome shotgun (WGS) entry which is preliminary data.</text>
</comment>
<protein>
    <submittedName>
        <fullName evidence="2">DUF3298 domain-containing protein</fullName>
    </submittedName>
</protein>
<dbReference type="SUPFAM" id="SSF48452">
    <property type="entry name" value="TPR-like"/>
    <property type="match status" value="1"/>
</dbReference>
<gene>
    <name evidence="2" type="ORF">GC093_14880</name>
</gene>
<dbReference type="Gene3D" id="1.25.40.10">
    <property type="entry name" value="Tetratricopeptide repeat domain"/>
    <property type="match status" value="1"/>
</dbReference>
<accession>A0A972K0B7</accession>
<dbReference type="Pfam" id="PF14903">
    <property type="entry name" value="WG_beta_rep"/>
    <property type="match status" value="6"/>
</dbReference>
<organism evidence="2 3">
    <name type="scientific">Paenibacillus foliorum</name>
    <dbReference type="NCBI Taxonomy" id="2654974"/>
    <lineage>
        <taxon>Bacteria</taxon>
        <taxon>Bacillati</taxon>
        <taxon>Bacillota</taxon>
        <taxon>Bacilli</taxon>
        <taxon>Bacillales</taxon>
        <taxon>Paenibacillaceae</taxon>
        <taxon>Paenibacillus</taxon>
    </lineage>
</organism>
<dbReference type="InterPro" id="IPR037126">
    <property type="entry name" value="PdaC/RsiV-like_sf"/>
</dbReference>
<evidence type="ECO:0000313" key="2">
    <source>
        <dbReference type="EMBL" id="NOU94491.1"/>
    </source>
</evidence>
<dbReference type="RefSeq" id="WP_171652706.1">
    <property type="nucleotide sequence ID" value="NZ_WHOD01000056.1"/>
</dbReference>
<proteinExistence type="predicted"/>
<name>A0A972K0B7_9BACL</name>
<dbReference type="Pfam" id="PF11738">
    <property type="entry name" value="DUF3298"/>
    <property type="match status" value="1"/>
</dbReference>
<sequence>MDANLIQVTQLVRAFLPRGAELLTIEGYGSPQPAVYAVDLDGDGVDEVTAVYRSQGEVYLLVLKYSDNVWSTAANVKGTGYQVSVLTAAPVTTPGINNLIVGWRVGSIWSQLSVYEWTADGLRDILAPPDANFSYMQVEDMPSEQGKDGLAEFALWIHDTGEAYIVEVVRWHEGKLVPAPDVYLYYYPKVVRYYEHLVRQYPDYAFYWYYLADAQIKAGMKQAAAISIKKGLSLNHEYPSKEKWLELQQQLQSVRMARDIPILLFPASVKTMDGVRWGFIDSKGTMVIQPQYEYASDFQNNGLAIVQMNGRNGLINSTGQYVVKPIYDSISPFSEGRAVVIDGQGFKVIGGDGHIITKKAYNYIAPYSNGRAMASVANPDGSSLYGFLDLQGNEIIKPQFQEAGDFKHNKTVVKVKDNDFALIGLDGSKLASYPFASVGPLGDGLLSFQQQLQGKYGYIDEKGSIVIQPAYTYANVFMDGRAVVNTAEDYGARYGLIDKQANYIIKPAYNDIRTLGEQRLALGKAIDVQQPFIGSIYAIADWNGQLLTSFRYHDVGDFKQGLASVNDQKQTFFIDRSGKAADGYPKVAGSGVLILVPPLIQANVDQRISYLDRAGHVVWQQNTVIPLNPPLKVREEKFKPNKDYLVYFPQIEGMANKAAQRKVNAVLKEKSQVKKVPGNVQLGYSYTGDFNIEFYKKNLLVLELTGYNFPFGAAHGMPSKQYVHVNLVNGQIYELKDLFKPGSNYVKVLSDIVGKQIKEDPQYSYVFPDTYKGIKPNQPFFISDHALHLYFEPYEIAPYVAGFPTFTIPFAEIISIISVHGDFWKSFH</sequence>
<dbReference type="InterPro" id="IPR021729">
    <property type="entry name" value="DUF3298"/>
</dbReference>
<dbReference type="EMBL" id="WHOD01000056">
    <property type="protein sequence ID" value="NOU94491.1"/>
    <property type="molecule type" value="Genomic_DNA"/>
</dbReference>
<feature type="domain" description="DUF3298" evidence="1">
    <location>
        <begin position="736"/>
        <end position="810"/>
    </location>
</feature>
<dbReference type="AlphaFoldDB" id="A0A972K0B7"/>
<dbReference type="Gene3D" id="3.30.565.40">
    <property type="entry name" value="Fervidobacterium nodosum Rt17-B1 like"/>
    <property type="match status" value="1"/>
</dbReference>